<organism evidence="1 2">
    <name type="scientific">Globodera pallida</name>
    <name type="common">Potato cyst nematode worm</name>
    <name type="synonym">Heterodera pallida</name>
    <dbReference type="NCBI Taxonomy" id="36090"/>
    <lineage>
        <taxon>Eukaryota</taxon>
        <taxon>Metazoa</taxon>
        <taxon>Ecdysozoa</taxon>
        <taxon>Nematoda</taxon>
        <taxon>Chromadorea</taxon>
        <taxon>Rhabditida</taxon>
        <taxon>Tylenchina</taxon>
        <taxon>Tylenchomorpha</taxon>
        <taxon>Tylenchoidea</taxon>
        <taxon>Heteroderidae</taxon>
        <taxon>Heteroderinae</taxon>
        <taxon>Globodera</taxon>
    </lineage>
</organism>
<dbReference type="GO" id="GO:0003700">
    <property type="term" value="F:DNA-binding transcription factor activity"/>
    <property type="evidence" value="ECO:0007669"/>
    <property type="project" value="InterPro"/>
</dbReference>
<evidence type="ECO:0000313" key="2">
    <source>
        <dbReference type="WBParaSite" id="GPLIN_001569000"/>
    </source>
</evidence>
<dbReference type="GO" id="GO:0003677">
    <property type="term" value="F:DNA binding"/>
    <property type="evidence" value="ECO:0007669"/>
    <property type="project" value="InterPro"/>
</dbReference>
<reference evidence="1" key="2">
    <citation type="submission" date="2014-05" db="EMBL/GenBank/DDBJ databases">
        <title>The genome and life-stage specific transcriptomes of Globodera pallida elucidate key aspects of plant parasitism by a cyst nematode.</title>
        <authorList>
            <person name="Cotton J.A."/>
            <person name="Lilley C.J."/>
            <person name="Jones L.M."/>
            <person name="Kikuchi T."/>
            <person name="Reid A.J."/>
            <person name="Thorpe P."/>
            <person name="Tsai I.J."/>
            <person name="Beasley H."/>
            <person name="Blok V."/>
            <person name="Cock P.J.A."/>
            <person name="Van den Akker S.E."/>
            <person name="Holroyd N."/>
            <person name="Hunt M."/>
            <person name="Mantelin S."/>
            <person name="Naghra H."/>
            <person name="Pain A."/>
            <person name="Palomares-Rius J.E."/>
            <person name="Zarowiecki M."/>
            <person name="Berriman M."/>
            <person name="Jones J.T."/>
            <person name="Urwin P.E."/>
        </authorList>
    </citation>
    <scope>NUCLEOTIDE SEQUENCE [LARGE SCALE GENOMIC DNA]</scope>
    <source>
        <strain evidence="1">Lindley</strain>
    </source>
</reference>
<evidence type="ECO:0000313" key="1">
    <source>
        <dbReference type="Proteomes" id="UP000050741"/>
    </source>
</evidence>
<dbReference type="InterPro" id="IPR008967">
    <property type="entry name" value="p53-like_TF_DNA-bd_sf"/>
</dbReference>
<sequence>AQQQHISPSAQIRQFFPLLTQLPPPQLLTTAVVREYLANPSRHDCVLWIYHAKVAQKSYGTEK</sequence>
<protein>
    <submittedName>
        <fullName evidence="2">LAG1_DNAbind domain-containing protein</fullName>
    </submittedName>
</protein>
<dbReference type="GO" id="GO:0005634">
    <property type="term" value="C:nucleus"/>
    <property type="evidence" value="ECO:0007669"/>
    <property type="project" value="InterPro"/>
</dbReference>
<dbReference type="Gene3D" id="2.60.40.1450">
    <property type="entry name" value="LAG1, DNA binding domain"/>
    <property type="match status" value="1"/>
</dbReference>
<reference evidence="1" key="1">
    <citation type="submission" date="2013-12" db="EMBL/GenBank/DDBJ databases">
        <authorList>
            <person name="Aslett M."/>
        </authorList>
    </citation>
    <scope>NUCLEOTIDE SEQUENCE [LARGE SCALE GENOMIC DNA]</scope>
    <source>
        <strain evidence="1">Lindley</strain>
    </source>
</reference>
<dbReference type="InterPro" id="IPR037095">
    <property type="entry name" value="RBP-J/Cbf11_DNA-bd_sf"/>
</dbReference>
<accession>A0A183CS32</accession>
<keyword evidence="1" id="KW-1185">Reference proteome</keyword>
<dbReference type="Proteomes" id="UP000050741">
    <property type="component" value="Unassembled WGS sequence"/>
</dbReference>
<proteinExistence type="predicted"/>
<dbReference type="WBParaSite" id="GPLIN_001569000">
    <property type="protein sequence ID" value="GPLIN_001569000"/>
    <property type="gene ID" value="GPLIN_001569000"/>
</dbReference>
<dbReference type="SUPFAM" id="SSF49417">
    <property type="entry name" value="p53-like transcription factors"/>
    <property type="match status" value="1"/>
</dbReference>
<dbReference type="AlphaFoldDB" id="A0A183CS32"/>
<reference evidence="2" key="3">
    <citation type="submission" date="2016-06" db="UniProtKB">
        <authorList>
            <consortium name="WormBaseParasite"/>
        </authorList>
    </citation>
    <scope>IDENTIFICATION</scope>
</reference>
<name>A0A183CS32_GLOPA</name>